<dbReference type="InterPro" id="IPR002938">
    <property type="entry name" value="FAD-bd"/>
</dbReference>
<dbReference type="AlphaFoldDB" id="A0A8S3JFQ2"/>
<dbReference type="Proteomes" id="UP000681720">
    <property type="component" value="Unassembled WGS sequence"/>
</dbReference>
<feature type="domain" description="FAD-binding" evidence="3">
    <location>
        <begin position="14"/>
        <end position="53"/>
    </location>
</feature>
<sequence length="137" mass="16221">LLHFGLFYRQPRNDGWHRNRICLLGDSCHATLPYVGQGANMAIEDAISLAQCFKKSKFQMEPAFQEYYKNRFNRTKRVVNMARYMGLFLHSENPLVHSIRQRLVPWLMQSNMMIRMAEKELCENCPVPMEQRKPLDK</sequence>
<evidence type="ECO:0000256" key="2">
    <source>
        <dbReference type="ARBA" id="ARBA00023033"/>
    </source>
</evidence>
<keyword evidence="1" id="KW-0560">Oxidoreductase</keyword>
<evidence type="ECO:0000259" key="3">
    <source>
        <dbReference type="Pfam" id="PF01494"/>
    </source>
</evidence>
<keyword evidence="2" id="KW-0503">Monooxygenase</keyword>
<dbReference type="PANTHER" id="PTHR13789:SF309">
    <property type="entry name" value="PUTATIVE (AFU_ORTHOLOGUE AFUA_6G14510)-RELATED"/>
    <property type="match status" value="1"/>
</dbReference>
<evidence type="ECO:0000256" key="1">
    <source>
        <dbReference type="ARBA" id="ARBA00023002"/>
    </source>
</evidence>
<feature type="non-terminal residue" evidence="4">
    <location>
        <position position="1"/>
    </location>
</feature>
<dbReference type="InterPro" id="IPR036188">
    <property type="entry name" value="FAD/NAD-bd_sf"/>
</dbReference>
<accession>A0A8S3JFQ2</accession>
<comment type="caution">
    <text evidence="4">The sequence shown here is derived from an EMBL/GenBank/DDBJ whole genome shotgun (WGS) entry which is preliminary data.</text>
</comment>
<dbReference type="EMBL" id="CAJOBJ010359198">
    <property type="protein sequence ID" value="CAF5216845.1"/>
    <property type="molecule type" value="Genomic_DNA"/>
</dbReference>
<organism evidence="4 5">
    <name type="scientific">Rotaria magnacalcarata</name>
    <dbReference type="NCBI Taxonomy" id="392030"/>
    <lineage>
        <taxon>Eukaryota</taxon>
        <taxon>Metazoa</taxon>
        <taxon>Spiralia</taxon>
        <taxon>Gnathifera</taxon>
        <taxon>Rotifera</taxon>
        <taxon>Eurotatoria</taxon>
        <taxon>Bdelloidea</taxon>
        <taxon>Philodinida</taxon>
        <taxon>Philodinidae</taxon>
        <taxon>Rotaria</taxon>
    </lineage>
</organism>
<dbReference type="SUPFAM" id="SSF51905">
    <property type="entry name" value="FAD/NAD(P)-binding domain"/>
    <property type="match status" value="1"/>
</dbReference>
<dbReference type="InterPro" id="IPR050493">
    <property type="entry name" value="FAD-dep_Monooxygenase_BioMet"/>
</dbReference>
<protein>
    <recommendedName>
        <fullName evidence="3">FAD-binding domain-containing protein</fullName>
    </recommendedName>
</protein>
<dbReference type="GO" id="GO:0071949">
    <property type="term" value="F:FAD binding"/>
    <property type="evidence" value="ECO:0007669"/>
    <property type="project" value="InterPro"/>
</dbReference>
<dbReference type="PRINTS" id="PR00420">
    <property type="entry name" value="RNGMNOXGNASE"/>
</dbReference>
<evidence type="ECO:0000313" key="5">
    <source>
        <dbReference type="Proteomes" id="UP000681720"/>
    </source>
</evidence>
<evidence type="ECO:0000313" key="4">
    <source>
        <dbReference type="EMBL" id="CAF5216845.1"/>
    </source>
</evidence>
<dbReference type="PANTHER" id="PTHR13789">
    <property type="entry name" value="MONOOXYGENASE"/>
    <property type="match status" value="1"/>
</dbReference>
<gene>
    <name evidence="4" type="ORF">GIL414_LOCUS82102</name>
</gene>
<proteinExistence type="predicted"/>
<reference evidence="4" key="1">
    <citation type="submission" date="2021-02" db="EMBL/GenBank/DDBJ databases">
        <authorList>
            <person name="Nowell W R."/>
        </authorList>
    </citation>
    <scope>NUCLEOTIDE SEQUENCE</scope>
</reference>
<dbReference type="Gene3D" id="3.50.50.60">
    <property type="entry name" value="FAD/NAD(P)-binding domain"/>
    <property type="match status" value="1"/>
</dbReference>
<dbReference type="GO" id="GO:0004497">
    <property type="term" value="F:monooxygenase activity"/>
    <property type="evidence" value="ECO:0007669"/>
    <property type="project" value="UniProtKB-KW"/>
</dbReference>
<name>A0A8S3JFQ2_9BILA</name>
<dbReference type="Pfam" id="PF01494">
    <property type="entry name" value="FAD_binding_3"/>
    <property type="match status" value="1"/>
</dbReference>